<accession>A0ABX0YZG2</accession>
<proteinExistence type="predicted"/>
<dbReference type="Gene3D" id="3.90.79.40">
    <property type="entry name" value="EvaA sugar 2,3-dehydratase subunit"/>
    <property type="match status" value="2"/>
</dbReference>
<reference evidence="2 3" key="1">
    <citation type="submission" date="2020-03" db="EMBL/GenBank/DDBJ databases">
        <title>WGS of actinomycetes isolated from Thailand.</title>
        <authorList>
            <person name="Thawai C."/>
        </authorList>
    </citation>
    <scope>NUCLEOTIDE SEQUENCE [LARGE SCALE GENOMIC DNA]</scope>
    <source>
        <strain evidence="2 3">NBRC 13905</strain>
    </source>
</reference>
<dbReference type="Proteomes" id="UP000635996">
    <property type="component" value="Unassembled WGS sequence"/>
</dbReference>
<dbReference type="InterPro" id="IPR038153">
    <property type="entry name" value="EvaA-like_sf"/>
</dbReference>
<evidence type="ECO:0000313" key="2">
    <source>
        <dbReference type="EMBL" id="NJP16370.1"/>
    </source>
</evidence>
<feature type="domain" description="dTDP-4-dehydro-6-deoxy-alpha-D-glucopyranose 2,3-dehydratase" evidence="1">
    <location>
        <begin position="231"/>
        <end position="429"/>
    </location>
</feature>
<name>A0ABX0YZG2_STRTL</name>
<feature type="domain" description="dTDP-4-dehydro-6-deoxy-alpha-D-glucopyranose 2,3-dehydratase" evidence="1">
    <location>
        <begin position="6"/>
        <end position="210"/>
    </location>
</feature>
<dbReference type="InterPro" id="IPR005212">
    <property type="entry name" value="EvaA-like"/>
</dbReference>
<organism evidence="2 3">
    <name type="scientific">Streptomyces thermoviolaceus subsp. thermoviolaceus</name>
    <dbReference type="NCBI Taxonomy" id="66860"/>
    <lineage>
        <taxon>Bacteria</taxon>
        <taxon>Bacillati</taxon>
        <taxon>Actinomycetota</taxon>
        <taxon>Actinomycetes</taxon>
        <taxon>Kitasatosporales</taxon>
        <taxon>Streptomycetaceae</taxon>
        <taxon>Streptomyces</taxon>
    </lineage>
</organism>
<comment type="caution">
    <text evidence="2">The sequence shown here is derived from an EMBL/GenBank/DDBJ whole genome shotgun (WGS) entry which is preliminary data.</text>
</comment>
<dbReference type="EMBL" id="JAATEL010000021">
    <property type="protein sequence ID" value="NJP16370.1"/>
    <property type="molecule type" value="Genomic_DNA"/>
</dbReference>
<evidence type="ECO:0000313" key="3">
    <source>
        <dbReference type="Proteomes" id="UP000635996"/>
    </source>
</evidence>
<gene>
    <name evidence="2" type="ORF">HCJ95_19325</name>
</gene>
<dbReference type="Pfam" id="PF03559">
    <property type="entry name" value="Hexose_dehydrat"/>
    <property type="match status" value="2"/>
</dbReference>
<sequence>MIRDTADFERWFAERCAAHSFRVEQVPLDELDGWRTDPETGNLHHRTGRFFSVEGLRITATGPVARSWAQPVIRQTEHGVLGILLQRHEGVPHVLLQAKTEPGNINAVQLSPTVQATVSNYTRVHRGSAVRYLEHFLRPRPGTVRYDALQSEQGSWFLAKRNRNMIVELPPEQAVDVHDDYCWVPLPVLPDLLRVPHLVNMDTRTVLAGLPRPGPPPRKGAPGKPLHTWTDLQHHLTRSKLRHRVERCVVPLREADGWHREDGEIRRDDGRFFRIIGVEVSASSREVTSWAQPMLAPASQGVVAFLSKEIGGVRHLLVQVRYEAGTADVCELAPTVQCAPGNLPVSGPRPPFLDTVLQAPTERVLFDTVHSEEGGRFHHAANRYVVVEAAGLPLDVPETHMWVSVDQLTRAAQLGGMVNVEARCLLTCVHTLPGHGQEAMT</sequence>
<keyword evidence="3" id="KW-1185">Reference proteome</keyword>
<evidence type="ECO:0000259" key="1">
    <source>
        <dbReference type="Pfam" id="PF03559"/>
    </source>
</evidence>
<protein>
    <submittedName>
        <fullName evidence="2">NDP-hexose 2,3-dehydratase</fullName>
    </submittedName>
</protein>